<dbReference type="EMBL" id="JAWWNJ010000045">
    <property type="protein sequence ID" value="KAK7019040.1"/>
    <property type="molecule type" value="Genomic_DNA"/>
</dbReference>
<dbReference type="AlphaFoldDB" id="A0AAW0B0K1"/>
<name>A0AAW0B0K1_9AGAR</name>
<evidence type="ECO:0000256" key="1">
    <source>
        <dbReference type="SAM" id="SignalP"/>
    </source>
</evidence>
<sequence>MYHAIRTSKFSRFVLFLSVATTLAGVDAQKGTYPATPLASKHFSYPSGIPYQADSDDLIRGRQTGYNLCNSTTEGQASLCQTAFINSLDDFCVWAPRDPNSTIADTEGEEVAWCTKPGRGTRVFPPGALQGVQFMRTPDYVQVVGFVDQTLINIMAGDSGGELDPHGADLRGNPLGGLVYSTAWGGKGSWTQVIEWHNFMGGNQFCFKACDPSKPNAAKLCQHIYDRIGCRYNAPSNAKTGTFESCLGDNQDFPGIYTSNGVVMTYTQPPESLGPISTLPYDPKVPPSSSCTQYSSSQLYNVAGSPTSSGIVSATAPPPVSSLANGGGRMSSSMTNLIRSGAILSEVAFPSPTGTSQTSGAEAVSVGFVSSLLGVVLAVVLLA</sequence>
<dbReference type="Proteomes" id="UP001362999">
    <property type="component" value="Unassembled WGS sequence"/>
</dbReference>
<proteinExistence type="predicted"/>
<keyword evidence="1" id="KW-0732">Signal</keyword>
<protein>
    <recommendedName>
        <fullName evidence="4">Macrofage activating glycoprotein</fullName>
    </recommendedName>
</protein>
<evidence type="ECO:0000313" key="3">
    <source>
        <dbReference type="Proteomes" id="UP001362999"/>
    </source>
</evidence>
<evidence type="ECO:0000313" key="2">
    <source>
        <dbReference type="EMBL" id="KAK7019040.1"/>
    </source>
</evidence>
<organism evidence="2 3">
    <name type="scientific">Favolaschia claudopus</name>
    <dbReference type="NCBI Taxonomy" id="2862362"/>
    <lineage>
        <taxon>Eukaryota</taxon>
        <taxon>Fungi</taxon>
        <taxon>Dikarya</taxon>
        <taxon>Basidiomycota</taxon>
        <taxon>Agaricomycotina</taxon>
        <taxon>Agaricomycetes</taxon>
        <taxon>Agaricomycetidae</taxon>
        <taxon>Agaricales</taxon>
        <taxon>Marasmiineae</taxon>
        <taxon>Mycenaceae</taxon>
        <taxon>Favolaschia</taxon>
    </lineage>
</organism>
<feature type="signal peptide" evidence="1">
    <location>
        <begin position="1"/>
        <end position="28"/>
    </location>
</feature>
<feature type="chain" id="PRO_5043821839" description="Macrofage activating glycoprotein" evidence="1">
    <location>
        <begin position="29"/>
        <end position="383"/>
    </location>
</feature>
<comment type="caution">
    <text evidence="2">The sequence shown here is derived from an EMBL/GenBank/DDBJ whole genome shotgun (WGS) entry which is preliminary data.</text>
</comment>
<reference evidence="2 3" key="1">
    <citation type="journal article" date="2024" name="J Genomics">
        <title>Draft genome sequencing and assembly of Favolaschia claudopus CIRM-BRFM 2984 isolated from oak limbs.</title>
        <authorList>
            <person name="Navarro D."/>
            <person name="Drula E."/>
            <person name="Chaduli D."/>
            <person name="Cazenave R."/>
            <person name="Ahrendt S."/>
            <person name="Wang J."/>
            <person name="Lipzen A."/>
            <person name="Daum C."/>
            <person name="Barry K."/>
            <person name="Grigoriev I.V."/>
            <person name="Favel A."/>
            <person name="Rosso M.N."/>
            <person name="Martin F."/>
        </authorList>
    </citation>
    <scope>NUCLEOTIDE SEQUENCE [LARGE SCALE GENOMIC DNA]</scope>
    <source>
        <strain evidence="2 3">CIRM-BRFM 2984</strain>
    </source>
</reference>
<evidence type="ECO:0008006" key="4">
    <source>
        <dbReference type="Google" id="ProtNLM"/>
    </source>
</evidence>
<accession>A0AAW0B0K1</accession>
<keyword evidence="3" id="KW-1185">Reference proteome</keyword>
<gene>
    <name evidence="2" type="ORF">R3P38DRAFT_3398965</name>
</gene>